<feature type="compositionally biased region" description="Low complexity" evidence="1">
    <location>
        <begin position="37"/>
        <end position="57"/>
    </location>
</feature>
<organism evidence="2 3">
    <name type="scientific">Acinetobacter phage vB_AbaP_APK2-2</name>
    <dbReference type="NCBI Taxonomy" id="2500562"/>
    <lineage>
        <taxon>Viruses</taxon>
        <taxon>Duplodnaviria</taxon>
        <taxon>Heunggongvirae</taxon>
        <taxon>Uroviricota</taxon>
        <taxon>Caudoviricetes</taxon>
        <taxon>Autographivirales</taxon>
        <taxon>Autoscriptoviridae</taxon>
        <taxon>Beijerinckvirinae</taxon>
        <taxon>Friunavirus</taxon>
        <taxon>Friunavirus APK2</taxon>
        <taxon>Friunavirus IME200</taxon>
    </lineage>
</organism>
<reference evidence="2 3" key="1">
    <citation type="submission" date="2018-12" db="EMBL/GenBank/DDBJ databases">
        <authorList>
            <person name="Popova A.V."/>
            <person name="Shneider M.M."/>
            <person name="Mikhailova Y.V."/>
            <person name="Shagin D.A."/>
        </authorList>
    </citation>
    <scope>NUCLEOTIDE SEQUENCE [LARGE SCALE GENOMIC DNA]</scope>
</reference>
<proteinExistence type="predicted"/>
<evidence type="ECO:0000313" key="3">
    <source>
        <dbReference type="Proteomes" id="UP000326214"/>
    </source>
</evidence>
<name>A0A5H2UHH6_9CAUD</name>
<feature type="region of interest" description="Disordered" evidence="1">
    <location>
        <begin position="1"/>
        <end position="89"/>
    </location>
</feature>
<feature type="compositionally biased region" description="Gly residues" evidence="1">
    <location>
        <begin position="1"/>
        <end position="11"/>
    </location>
</feature>
<accession>A0A5H2UHH6</accession>
<evidence type="ECO:0000256" key="1">
    <source>
        <dbReference type="SAM" id="MobiDB-lite"/>
    </source>
</evidence>
<dbReference type="Proteomes" id="UP000326214">
    <property type="component" value="Genome"/>
</dbReference>
<evidence type="ECO:0000313" key="2">
    <source>
        <dbReference type="EMBL" id="AZU99283.1"/>
    </source>
</evidence>
<gene>
    <name evidence="2" type="ORF">APK22_34</name>
</gene>
<protein>
    <submittedName>
        <fullName evidence="2">Scaffolding protein</fullName>
    </submittedName>
</protein>
<dbReference type="EMBL" id="MK257720">
    <property type="protein sequence ID" value="AZU99283.1"/>
    <property type="molecule type" value="Genomic_DNA"/>
</dbReference>
<sequence>MSEFNQGGGQGNPQENTPSGGQGNPAPQEFNQGGQGNFQQQFNPNFNQGQFGFPQNPAYQAPQVNPTPAPVEDKTPTQPAKVYTPEDFEGDSPLDVSIKVVSANAGLSEEAFGAAIKNAVQYGNADLIDIATLTKGLEPNIAAQVVATARAAYQHATQLKAQIVQKAHAAAGGAEQWQEAINSFNTSAPQDVRGYAIYLESIGKQDEAIQVIMNHVRGTGLVNSNNGALINGSAGGTGGKAMSHQEFLVEWGKLDRQYGHQLYSNKEAQLKIADLQRRRALGKQQGI</sequence>